<dbReference type="GO" id="GO:0005886">
    <property type="term" value="C:plasma membrane"/>
    <property type="evidence" value="ECO:0007669"/>
    <property type="project" value="UniProtKB-SubCell"/>
</dbReference>
<reference evidence="8 9" key="1">
    <citation type="submission" date="2016-02" db="EMBL/GenBank/DDBJ databases">
        <title>Genome sequence of Clostridium thermobutyricum DSM 4928.</title>
        <authorList>
            <person name="Poehlein A."/>
            <person name="Daniel R."/>
        </authorList>
    </citation>
    <scope>NUCLEOTIDE SEQUENCE [LARGE SCALE GENOMIC DNA]</scope>
    <source>
        <strain evidence="8 9">DSM 4928</strain>
    </source>
</reference>
<sequence length="430" mass="47048">MKNITTFQKSINKKSFSRGWIIVIACMLIQAIPFSVASNIQPQFISYVIKGDGFTLTAFSLIFTIGTLASAIASPLIGYIYSKVNVKLFFLIGCIISGAGFASFSLAKNLWQFYLIAAIVQIGTTIFSSIGIPLIINSWFNKEVRGKALSLAFAGGSIGNIVLQILVVNSLMSYGFRETYFKYGVISLIVGVPITLFLLKLPDKDTISIKEKSSSKTNKLDKSNGFSFKELIKMKIFWIFSIGYVFIGLAIAALSIQYPNYLKILIKNSSAFIGITPHFIGTIGSLFAIFSLLGNLLGGILFDKIGVTNSLIIAFILSVISCISLIFTKNSPTLSYVFSITKGLSVYSYMMGPAYLTSHFFGKKNFTTILGITNLMFAIGFSVGSTFFAIIVNKLGYTAAWSFILLFIIIAFSALIFADISVTKTKKSFN</sequence>
<dbReference type="AlphaFoldDB" id="A0A1V4SZY5"/>
<feature type="domain" description="Major facilitator superfamily (MFS) profile" evidence="7">
    <location>
        <begin position="19"/>
        <end position="426"/>
    </location>
</feature>
<keyword evidence="5 6" id="KW-0472">Membrane</keyword>
<dbReference type="EMBL" id="LTAY01000021">
    <property type="protein sequence ID" value="OPX49733.1"/>
    <property type="molecule type" value="Genomic_DNA"/>
</dbReference>
<dbReference type="InterPro" id="IPR036259">
    <property type="entry name" value="MFS_trans_sf"/>
</dbReference>
<evidence type="ECO:0000313" key="9">
    <source>
        <dbReference type="Proteomes" id="UP000191448"/>
    </source>
</evidence>
<evidence type="ECO:0000313" key="8">
    <source>
        <dbReference type="EMBL" id="OPX49733.1"/>
    </source>
</evidence>
<feature type="transmembrane region" description="Helical" evidence="6">
    <location>
        <begin position="334"/>
        <end position="356"/>
    </location>
</feature>
<evidence type="ECO:0000259" key="7">
    <source>
        <dbReference type="PROSITE" id="PS50850"/>
    </source>
</evidence>
<feature type="transmembrane region" description="Helical" evidence="6">
    <location>
        <begin position="309"/>
        <end position="328"/>
    </location>
</feature>
<protein>
    <submittedName>
        <fullName evidence="8">Regulatory protein UhpC</fullName>
    </submittedName>
</protein>
<keyword evidence="4 6" id="KW-1133">Transmembrane helix</keyword>
<dbReference type="PANTHER" id="PTHR11360:SF290">
    <property type="entry name" value="MONOCARBOXYLATE MFS PERMEASE"/>
    <property type="match status" value="1"/>
</dbReference>
<evidence type="ECO:0000256" key="2">
    <source>
        <dbReference type="ARBA" id="ARBA00022448"/>
    </source>
</evidence>
<keyword evidence="3 6" id="KW-0812">Transmembrane</keyword>
<gene>
    <name evidence="8" type="primary">uhpC</name>
    <name evidence="8" type="ORF">CLTHE_04640</name>
</gene>
<dbReference type="PANTHER" id="PTHR11360">
    <property type="entry name" value="MONOCARBOXYLATE TRANSPORTER"/>
    <property type="match status" value="1"/>
</dbReference>
<dbReference type="CDD" id="cd17355">
    <property type="entry name" value="MFS_YcxA_like"/>
    <property type="match status" value="1"/>
</dbReference>
<feature type="transmembrane region" description="Helical" evidence="6">
    <location>
        <begin position="148"/>
        <end position="168"/>
    </location>
</feature>
<proteinExistence type="predicted"/>
<feature type="transmembrane region" description="Helical" evidence="6">
    <location>
        <begin position="398"/>
        <end position="418"/>
    </location>
</feature>
<comment type="caution">
    <text evidence="8">The sequence shown here is derived from an EMBL/GenBank/DDBJ whole genome shotgun (WGS) entry which is preliminary data.</text>
</comment>
<feature type="transmembrane region" description="Helical" evidence="6">
    <location>
        <begin position="88"/>
        <end position="107"/>
    </location>
</feature>
<dbReference type="GO" id="GO:0022857">
    <property type="term" value="F:transmembrane transporter activity"/>
    <property type="evidence" value="ECO:0007669"/>
    <property type="project" value="InterPro"/>
</dbReference>
<dbReference type="Pfam" id="PF07690">
    <property type="entry name" value="MFS_1"/>
    <property type="match status" value="2"/>
</dbReference>
<accession>A0A1V4SZY5</accession>
<evidence type="ECO:0000256" key="5">
    <source>
        <dbReference type="ARBA" id="ARBA00023136"/>
    </source>
</evidence>
<evidence type="ECO:0000256" key="4">
    <source>
        <dbReference type="ARBA" id="ARBA00022989"/>
    </source>
</evidence>
<keyword evidence="2" id="KW-0813">Transport</keyword>
<dbReference type="OrthoDB" id="182417at2"/>
<feature type="transmembrane region" description="Helical" evidence="6">
    <location>
        <begin position="20"/>
        <end position="38"/>
    </location>
</feature>
<dbReference type="InterPro" id="IPR011701">
    <property type="entry name" value="MFS"/>
</dbReference>
<dbReference type="InterPro" id="IPR020846">
    <property type="entry name" value="MFS_dom"/>
</dbReference>
<comment type="subcellular location">
    <subcellularLocation>
        <location evidence="1">Cell membrane</location>
        <topology evidence="1">Multi-pass membrane protein</topology>
    </subcellularLocation>
</comment>
<dbReference type="NCBIfam" id="NF038246">
    <property type="entry name" value="bile_salt_MFS"/>
    <property type="match status" value="1"/>
</dbReference>
<feature type="transmembrane region" description="Helical" evidence="6">
    <location>
        <begin position="113"/>
        <end position="136"/>
    </location>
</feature>
<dbReference type="PROSITE" id="PS50850">
    <property type="entry name" value="MFS"/>
    <property type="match status" value="1"/>
</dbReference>
<dbReference type="RefSeq" id="WP_080021819.1">
    <property type="nucleotide sequence ID" value="NZ_LTAY01000021.1"/>
</dbReference>
<dbReference type="SUPFAM" id="SSF103473">
    <property type="entry name" value="MFS general substrate transporter"/>
    <property type="match status" value="1"/>
</dbReference>
<feature type="transmembrane region" description="Helical" evidence="6">
    <location>
        <begin position="368"/>
        <end position="392"/>
    </location>
</feature>
<dbReference type="Gene3D" id="1.20.1250.20">
    <property type="entry name" value="MFS general substrate transporter like domains"/>
    <property type="match status" value="2"/>
</dbReference>
<organism evidence="8 9">
    <name type="scientific">Clostridium thermobutyricum DSM 4928</name>
    <dbReference type="NCBI Taxonomy" id="1121339"/>
    <lineage>
        <taxon>Bacteria</taxon>
        <taxon>Bacillati</taxon>
        <taxon>Bacillota</taxon>
        <taxon>Clostridia</taxon>
        <taxon>Eubacteriales</taxon>
        <taxon>Clostridiaceae</taxon>
        <taxon>Clostridium</taxon>
    </lineage>
</organism>
<feature type="transmembrane region" description="Helical" evidence="6">
    <location>
        <begin position="58"/>
        <end position="81"/>
    </location>
</feature>
<feature type="transmembrane region" description="Helical" evidence="6">
    <location>
        <begin position="278"/>
        <end position="302"/>
    </location>
</feature>
<evidence type="ECO:0000256" key="6">
    <source>
        <dbReference type="SAM" id="Phobius"/>
    </source>
</evidence>
<evidence type="ECO:0000256" key="1">
    <source>
        <dbReference type="ARBA" id="ARBA00004651"/>
    </source>
</evidence>
<feature type="transmembrane region" description="Helical" evidence="6">
    <location>
        <begin position="236"/>
        <end position="258"/>
    </location>
</feature>
<name>A0A1V4SZY5_9CLOT</name>
<dbReference type="Proteomes" id="UP000191448">
    <property type="component" value="Unassembled WGS sequence"/>
</dbReference>
<evidence type="ECO:0000256" key="3">
    <source>
        <dbReference type="ARBA" id="ARBA00022692"/>
    </source>
</evidence>
<dbReference type="InterPro" id="IPR050327">
    <property type="entry name" value="Proton-linked_MCT"/>
</dbReference>
<feature type="transmembrane region" description="Helical" evidence="6">
    <location>
        <begin position="180"/>
        <end position="199"/>
    </location>
</feature>